<keyword evidence="9" id="KW-0968">Cytoplasmic vesicle</keyword>
<comment type="similarity">
    <text evidence="3 11">Belongs to the adaptor complexes large subunit family.</text>
</comment>
<feature type="region of interest" description="Disordered" evidence="12">
    <location>
        <begin position="1"/>
        <end position="27"/>
    </location>
</feature>
<dbReference type="PIRSF" id="PIRSF037096">
    <property type="entry name" value="AP3_complex_beta"/>
    <property type="match status" value="1"/>
</dbReference>
<evidence type="ECO:0000259" key="13">
    <source>
        <dbReference type="SMART" id="SM01355"/>
    </source>
</evidence>
<evidence type="ECO:0000256" key="6">
    <source>
        <dbReference type="ARBA" id="ARBA00022927"/>
    </source>
</evidence>
<comment type="subcellular location">
    <subcellularLocation>
        <location evidence="1">Cytoplasmic vesicle</location>
        <location evidence="1">Clathrin-coated vesicle membrane</location>
        <topology evidence="1">Peripheral membrane protein</topology>
        <orientation evidence="1">Cytoplasmic side</orientation>
    </subcellularLocation>
    <subcellularLocation>
        <location evidence="2">Golgi apparatus</location>
    </subcellularLocation>
</comment>
<feature type="compositionally biased region" description="Polar residues" evidence="12">
    <location>
        <begin position="1"/>
        <end position="21"/>
    </location>
</feature>
<dbReference type="InterPro" id="IPR029390">
    <property type="entry name" value="AP3B_C"/>
</dbReference>
<dbReference type="Proteomes" id="UP000749559">
    <property type="component" value="Unassembled WGS sequence"/>
</dbReference>
<protein>
    <recommendedName>
        <fullName evidence="11">AP-3 complex subunit beta</fullName>
    </recommendedName>
</protein>
<evidence type="ECO:0000256" key="1">
    <source>
        <dbReference type="ARBA" id="ARBA00004145"/>
    </source>
</evidence>
<dbReference type="Pfam" id="PF24080">
    <property type="entry name" value="AP3B1_C_2"/>
    <property type="match status" value="1"/>
</dbReference>
<dbReference type="SMART" id="SM01355">
    <property type="entry name" value="AP3B1_C"/>
    <property type="match status" value="1"/>
</dbReference>
<dbReference type="GO" id="GO:0005794">
    <property type="term" value="C:Golgi apparatus"/>
    <property type="evidence" value="ECO:0007669"/>
    <property type="project" value="UniProtKB-SubCell"/>
</dbReference>
<accession>A0A8S4PU61</accession>
<feature type="region of interest" description="Disordered" evidence="12">
    <location>
        <begin position="819"/>
        <end position="838"/>
    </location>
</feature>
<feature type="region of interest" description="Disordered" evidence="12">
    <location>
        <begin position="665"/>
        <end position="736"/>
    </location>
</feature>
<evidence type="ECO:0000256" key="12">
    <source>
        <dbReference type="SAM" id="MobiDB-lite"/>
    </source>
</evidence>
<dbReference type="InterPro" id="IPR011989">
    <property type="entry name" value="ARM-like"/>
</dbReference>
<evidence type="ECO:0000256" key="7">
    <source>
        <dbReference type="ARBA" id="ARBA00023034"/>
    </source>
</evidence>
<evidence type="ECO:0000256" key="10">
    <source>
        <dbReference type="ARBA" id="ARBA00023570"/>
    </source>
</evidence>
<evidence type="ECO:0000256" key="9">
    <source>
        <dbReference type="ARBA" id="ARBA00023329"/>
    </source>
</evidence>
<keyword evidence="15" id="KW-1185">Reference proteome</keyword>
<gene>
    <name evidence="14" type="ORF">OFUS_LOCUS21094</name>
</gene>
<dbReference type="GO" id="GO:0030123">
    <property type="term" value="C:AP-3 adaptor complex"/>
    <property type="evidence" value="ECO:0007669"/>
    <property type="project" value="UniProtKB-UniRule"/>
</dbReference>
<dbReference type="Pfam" id="PF01602">
    <property type="entry name" value="Adaptin_N"/>
    <property type="match status" value="1"/>
</dbReference>
<evidence type="ECO:0000256" key="4">
    <source>
        <dbReference type="ARBA" id="ARBA00022448"/>
    </source>
</evidence>
<dbReference type="PANTHER" id="PTHR11134">
    <property type="entry name" value="ADAPTOR COMPLEX SUBUNIT BETA FAMILY MEMBER"/>
    <property type="match status" value="1"/>
</dbReference>
<dbReference type="InterPro" id="IPR056314">
    <property type="entry name" value="AP3B1/2_C"/>
</dbReference>
<keyword evidence="7" id="KW-0333">Golgi apparatus</keyword>
<keyword evidence="8 11" id="KW-0472">Membrane</keyword>
<evidence type="ECO:0000313" key="14">
    <source>
        <dbReference type="EMBL" id="CAH1796712.1"/>
    </source>
</evidence>
<dbReference type="GO" id="GO:0016192">
    <property type="term" value="P:vesicle-mediated transport"/>
    <property type="evidence" value="ECO:0007669"/>
    <property type="project" value="InterPro"/>
</dbReference>
<dbReference type="OrthoDB" id="302453at2759"/>
<dbReference type="Gene3D" id="1.25.10.10">
    <property type="entry name" value="Leucine-rich Repeat Variant"/>
    <property type="match status" value="1"/>
</dbReference>
<dbReference type="Pfam" id="PF14796">
    <property type="entry name" value="AP3B1_C"/>
    <property type="match status" value="1"/>
</dbReference>
<dbReference type="GO" id="GO:0006886">
    <property type="term" value="P:intracellular protein transport"/>
    <property type="evidence" value="ECO:0007669"/>
    <property type="project" value="InterPro"/>
</dbReference>
<dbReference type="InterPro" id="IPR002553">
    <property type="entry name" value="Clathrin/coatomer_adapt-like_N"/>
</dbReference>
<evidence type="ECO:0000313" key="15">
    <source>
        <dbReference type="Proteomes" id="UP000749559"/>
    </source>
</evidence>
<feature type="compositionally biased region" description="Low complexity" evidence="12">
    <location>
        <begin position="825"/>
        <end position="838"/>
    </location>
</feature>
<evidence type="ECO:0000256" key="2">
    <source>
        <dbReference type="ARBA" id="ARBA00004555"/>
    </source>
</evidence>
<proteinExistence type="inferred from homology"/>
<dbReference type="EMBL" id="CAIIXF020000010">
    <property type="protein sequence ID" value="CAH1796712.1"/>
    <property type="molecule type" value="Genomic_DNA"/>
</dbReference>
<name>A0A8S4PU61_OWEFU</name>
<reference evidence="14" key="1">
    <citation type="submission" date="2022-03" db="EMBL/GenBank/DDBJ databases">
        <authorList>
            <person name="Martin C."/>
        </authorList>
    </citation>
    <scope>NUCLEOTIDE SEQUENCE</scope>
</reference>
<dbReference type="AlphaFoldDB" id="A0A8S4PU61"/>
<feature type="compositionally biased region" description="Acidic residues" evidence="12">
    <location>
        <begin position="703"/>
        <end position="735"/>
    </location>
</feature>
<evidence type="ECO:0000256" key="3">
    <source>
        <dbReference type="ARBA" id="ARBA00006613"/>
    </source>
</evidence>
<comment type="caution">
    <text evidence="14">The sequence shown here is derived from an EMBL/GenBank/DDBJ whole genome shotgun (WGS) entry which is preliminary data.</text>
</comment>
<keyword evidence="4 11" id="KW-0813">Transport</keyword>
<feature type="region of interest" description="Disordered" evidence="12">
    <location>
        <begin position="756"/>
        <end position="807"/>
    </location>
</feature>
<dbReference type="InterPro" id="IPR016024">
    <property type="entry name" value="ARM-type_fold"/>
</dbReference>
<keyword evidence="6 11" id="KW-0653">Protein transport</keyword>
<organism evidence="14 15">
    <name type="scientific">Owenia fusiformis</name>
    <name type="common">Polychaete worm</name>
    <dbReference type="NCBI Taxonomy" id="6347"/>
    <lineage>
        <taxon>Eukaryota</taxon>
        <taxon>Metazoa</taxon>
        <taxon>Spiralia</taxon>
        <taxon>Lophotrochozoa</taxon>
        <taxon>Annelida</taxon>
        <taxon>Polychaeta</taxon>
        <taxon>Sedentaria</taxon>
        <taxon>Canalipalpata</taxon>
        <taxon>Sabellida</taxon>
        <taxon>Oweniida</taxon>
        <taxon>Oweniidae</taxon>
        <taxon>Owenia</taxon>
    </lineage>
</organism>
<dbReference type="SUPFAM" id="SSF48371">
    <property type="entry name" value="ARM repeat"/>
    <property type="match status" value="1"/>
</dbReference>
<keyword evidence="5" id="KW-0597">Phosphoprotein</keyword>
<dbReference type="InterPro" id="IPR026740">
    <property type="entry name" value="AP3_beta"/>
</dbReference>
<sequence length="1098" mass="121369">MASNGFQNTSYNDRPPSSTGSGEADVASDPASGGFFLNDYKKHEDLKIMLDGNKDNLKLEAMKRIIGMVAKGKDASDLFPAVVKNVVSKNIEVKKLVYVYLTRYAEEQQDLALLSISTFQRALKDPNQLIRASALRVLSSIRVPMIVPIMMLAIKDSVNDMSPYVRKTAAHAIPKLHSLDDEQKDSLVEVIEKLLADKTTLVAGSAIQAFEEVCPERIDLIHKNYRKLCNLLVDVEEWGQVVIINLLTRYARLQFINPNKYEMEDDENKPFYESEASNKASSDDESDKPKKPVYVMDADHRLLLRTCKPLLNSRNGSVVMAVAQLYHHCAPKGEVGLVAKALVRLLRSNKEVQYVVLSNIATMSLKRKGMFEPLLKSFYVRSNDPTHVKLLKLEILTNLATETSISTILREFQTYVTSSDKEFAAATIQAIGRCASSIAEVTDTCLNGLVSLMSNRDESVVGESVVVIKKLLQMKPSEYKDIIVHLAKMVDEISVPMARASILWLIGEYSDRVPKIAPDVLRKLAKSFISEEDIVKLQVLNLAAKLCITNSKQTKLLCQYVFNLAKYDLNYDIRDRARFLRQLIIPNEKSGALAKHAKKIFLSSKPAPVLESKFKDRDVYQLGTLSHVLNVRATGYQEIPDWPDVAPDPSVRNVEVEIPWKDNLLGTRDSKKGKKKEKKERGFYSESESSEEEESTTSGSSESSEDSSEDSSQSEEEEEEESESEEETESDDSSGVEDIAVSLKPKAVAVPVKAGVNHKATQSESGSSSESSSSSSEESSSEEEVVVKKPTKKEASKSKTSTKKASNKQAAAMLLDLDDFGPAANNNKTNGNNKTNSTMDLLTPSLSSDLSNMSISGSTPVSMVSSPIQVQRVQHDLLNRITGNGLGISYAFTRTVSVFSPKLVSIELTFNNTSENELKGIKIGEKKLQSGMEMQDFPEITSLGKNTSTSAILGVNFCDTTQPAKFEIIASEKAYNVSINAPVGELLQPFTMNEKEFITQQGKLAGMNENSGKTELPENKSDSQTINERILTVANVLQVPSTTDNTYRYVAKTMSESALLLVTIKVAEDRKATITVNCEKMVICSMLVKDIKQILSKK</sequence>
<dbReference type="InterPro" id="IPR026739">
    <property type="entry name" value="AP_beta"/>
</dbReference>
<dbReference type="GO" id="GO:0030665">
    <property type="term" value="C:clathrin-coated vesicle membrane"/>
    <property type="evidence" value="ECO:0007669"/>
    <property type="project" value="UniProtKB-SubCell"/>
</dbReference>
<feature type="domain" description="AP-3 complex subunit beta C-terminal" evidence="13">
    <location>
        <begin position="807"/>
        <end position="962"/>
    </location>
</feature>
<evidence type="ECO:0000256" key="11">
    <source>
        <dbReference type="PIRNR" id="PIRNR037096"/>
    </source>
</evidence>
<comment type="function">
    <text evidence="10">Subunit of non-clathrin- and clathrin-associated adaptor protein complex 3 (AP-3) that plays a role in protein sorting in the late-Golgi/trans-Golgi network (TGN) and/or endosomes. The AP complexes mediate both the recruitment of clathrin to membranes and the recognition of sorting signals within the cytosolic tails of transmembrane cargo molecules. AP-3 appears to be involved in the sorting of a subset of transmembrane proteins targeted to lysosomes and lysosome-related organelles. In concert with the BLOC-1 complex, AP-3 is required to target cargos into vesicles assembled at cell bodies for delivery into neurites and nerve terminals.</text>
</comment>
<evidence type="ECO:0000256" key="8">
    <source>
        <dbReference type="ARBA" id="ARBA00023136"/>
    </source>
</evidence>
<feature type="compositionally biased region" description="Low complexity" evidence="12">
    <location>
        <begin position="763"/>
        <end position="778"/>
    </location>
</feature>
<evidence type="ECO:0000256" key="5">
    <source>
        <dbReference type="ARBA" id="ARBA00022553"/>
    </source>
</evidence>